<keyword evidence="4" id="KW-1185">Reference proteome</keyword>
<evidence type="ECO:0000313" key="4">
    <source>
        <dbReference type="Proteomes" id="UP000333828"/>
    </source>
</evidence>
<sequence>MNGQMIFKRGILSAVFAACAGVTSVVHADASAARNPLAGTWTLVAADVQHPDGTRTSDYGAAPKGLLVIDNEGRYSLQIFKSERPKFASGDKGVATPVEYKAAVMGASTHFGTLSIDPAAGTLTFHIQNASFPNWEGEQQTRSYALNGRELSYRVTPRPNGDVPISVWQRLDLPMQSPTTPPARTRPGQ</sequence>
<evidence type="ECO:0000259" key="2">
    <source>
        <dbReference type="Pfam" id="PF13924"/>
    </source>
</evidence>
<dbReference type="EMBL" id="CABPSI010000002">
    <property type="protein sequence ID" value="VVD98686.1"/>
    <property type="molecule type" value="Genomic_DNA"/>
</dbReference>
<dbReference type="AlphaFoldDB" id="A0A5E4UF52"/>
<name>A0A5E4UF52_9BURK</name>
<evidence type="ECO:0000313" key="3">
    <source>
        <dbReference type="EMBL" id="VVD98686.1"/>
    </source>
</evidence>
<dbReference type="InterPro" id="IPR024311">
    <property type="entry name" value="Lipocalin-like"/>
</dbReference>
<protein>
    <submittedName>
        <fullName evidence="3">Lipocalin-like domain protein</fullName>
    </submittedName>
</protein>
<dbReference type="Pfam" id="PF13924">
    <property type="entry name" value="Lipocalin_5"/>
    <property type="match status" value="1"/>
</dbReference>
<evidence type="ECO:0000256" key="1">
    <source>
        <dbReference type="SAM" id="SignalP"/>
    </source>
</evidence>
<feature type="chain" id="PRO_5022983401" evidence="1">
    <location>
        <begin position="29"/>
        <end position="189"/>
    </location>
</feature>
<accession>A0A5E4UF52</accession>
<feature type="signal peptide" evidence="1">
    <location>
        <begin position="1"/>
        <end position="28"/>
    </location>
</feature>
<gene>
    <name evidence="3" type="ORF">PIN31115_01985</name>
</gene>
<dbReference type="RefSeq" id="WP_150683892.1">
    <property type="nucleotide sequence ID" value="NZ_CABPSI010000002.1"/>
</dbReference>
<reference evidence="3 4" key="1">
    <citation type="submission" date="2019-08" db="EMBL/GenBank/DDBJ databases">
        <authorList>
            <person name="Peeters C."/>
        </authorList>
    </citation>
    <scope>NUCLEOTIDE SEQUENCE [LARGE SCALE GENOMIC DNA]</scope>
    <source>
        <strain evidence="3 4">LMG 31115</strain>
    </source>
</reference>
<proteinExistence type="predicted"/>
<organism evidence="3 4">
    <name type="scientific">Pandoraea iniqua</name>
    <dbReference type="NCBI Taxonomy" id="2508288"/>
    <lineage>
        <taxon>Bacteria</taxon>
        <taxon>Pseudomonadati</taxon>
        <taxon>Pseudomonadota</taxon>
        <taxon>Betaproteobacteria</taxon>
        <taxon>Burkholderiales</taxon>
        <taxon>Burkholderiaceae</taxon>
        <taxon>Pandoraea</taxon>
    </lineage>
</organism>
<dbReference type="Proteomes" id="UP000333828">
    <property type="component" value="Unassembled WGS sequence"/>
</dbReference>
<feature type="domain" description="Lipocalin-like" evidence="2">
    <location>
        <begin position="39"/>
        <end position="154"/>
    </location>
</feature>
<keyword evidence="1" id="KW-0732">Signal</keyword>